<dbReference type="PANTHER" id="PTHR48047">
    <property type="entry name" value="GLYCOSYLTRANSFERASE"/>
    <property type="match status" value="1"/>
</dbReference>
<dbReference type="AlphaFoldDB" id="A0AAV5CCS0"/>
<proteinExistence type="inferred from homology"/>
<dbReference type="EMBL" id="BQKI01000006">
    <property type="protein sequence ID" value="GJM95899.1"/>
    <property type="molecule type" value="Genomic_DNA"/>
</dbReference>
<dbReference type="Gene3D" id="3.40.50.2000">
    <property type="entry name" value="Glycogen Phosphorylase B"/>
    <property type="match status" value="2"/>
</dbReference>
<gene>
    <name evidence="6" type="primary">ga12686</name>
    <name evidence="6" type="ORF">PR202_ga12686</name>
</gene>
<dbReference type="PROSITE" id="PS00375">
    <property type="entry name" value="UDPGT"/>
    <property type="match status" value="1"/>
</dbReference>
<keyword evidence="3 4" id="KW-0808">Transferase</keyword>
<accession>A0AAV5CCS0</accession>
<evidence type="ECO:0000313" key="6">
    <source>
        <dbReference type="EMBL" id="GJM95899.1"/>
    </source>
</evidence>
<reference evidence="6" key="2">
    <citation type="submission" date="2021-12" db="EMBL/GenBank/DDBJ databases">
        <title>Resequencing data analysis of finger millet.</title>
        <authorList>
            <person name="Hatakeyama M."/>
            <person name="Aluri S."/>
            <person name="Balachadran M.T."/>
            <person name="Sivarajan S.R."/>
            <person name="Poveda L."/>
            <person name="Shimizu-Inatsugi R."/>
            <person name="Schlapbach R."/>
            <person name="Sreeman S.M."/>
            <person name="Shimizu K.K."/>
        </authorList>
    </citation>
    <scope>NUCLEOTIDE SEQUENCE</scope>
</reference>
<evidence type="ECO:0000256" key="1">
    <source>
        <dbReference type="ARBA" id="ARBA00009995"/>
    </source>
</evidence>
<dbReference type="FunFam" id="3.40.50.2000:FF:000064">
    <property type="entry name" value="Glycosyltransferase"/>
    <property type="match status" value="1"/>
</dbReference>
<evidence type="ECO:0000256" key="4">
    <source>
        <dbReference type="RuleBase" id="RU003718"/>
    </source>
</evidence>
<dbReference type="CDD" id="cd03784">
    <property type="entry name" value="GT1_Gtf-like"/>
    <property type="match status" value="1"/>
</dbReference>
<dbReference type="InterPro" id="IPR002213">
    <property type="entry name" value="UDP_glucos_trans"/>
</dbReference>
<dbReference type="FunFam" id="3.40.50.2000:FF:000103">
    <property type="entry name" value="Glycosyltransferase"/>
    <property type="match status" value="1"/>
</dbReference>
<dbReference type="InterPro" id="IPR035595">
    <property type="entry name" value="UDP_glycos_trans_CS"/>
</dbReference>
<dbReference type="PANTHER" id="PTHR48047:SF107">
    <property type="entry name" value="UDP-GLYCOSYLTRANSFERASE 92A1-LIKE"/>
    <property type="match status" value="1"/>
</dbReference>
<sequence>MASTRVQHVVLFPFPGQGHLAGFLGIARLLRMELPDATLTLVSTPRNVAALRAFSKSLSLNFHLLPFVPSEHGLPDGCESCSSLPVQAFVNLFEAFESLEPAFDAYISGLVSSETSTAAAEVCVIADGFVARRHGCAHAVFLSCGAFGTAVVHALWSLMPALPISPDDGTLRLPQHPEVVLHQSQISPALLLRGDHSDRGTAFLHRVLHHGHRTDAVLVNTVAELEPTGLDMMRRALGDKAAVWPVGPLVRRDNDSGAATSEAHDDDVLRWLDTQRPASVLYISFGSQNTIQPQQMVELAAALDLTGRPFLWAIRPPLGFDIAGEFRDEWLPEGFEARAKASNRGVLVRGWAPQLRILAHRATAAFLSHCGWNSVLESLSNGVPIIGWPLGAEQFYNVKMLAEEWGVCVELARGSNNTESSVDAVQRSKVPKVLGTVMGDTPESAMMRRRVAEVRDMLKGAWTEDGGSSWEVLREFLKAMRLQ</sequence>
<name>A0AAV5CCS0_ELECO</name>
<evidence type="ECO:0000256" key="2">
    <source>
        <dbReference type="ARBA" id="ARBA00022676"/>
    </source>
</evidence>
<protein>
    <recommendedName>
        <fullName evidence="5">Glycosyltransferase</fullName>
        <ecNumber evidence="5">2.4.1.-</ecNumber>
    </recommendedName>
</protein>
<dbReference type="EC" id="2.4.1.-" evidence="5"/>
<keyword evidence="7" id="KW-1185">Reference proteome</keyword>
<evidence type="ECO:0000256" key="3">
    <source>
        <dbReference type="ARBA" id="ARBA00022679"/>
    </source>
</evidence>
<keyword evidence="2 4" id="KW-0328">Glycosyltransferase</keyword>
<dbReference type="Proteomes" id="UP001054889">
    <property type="component" value="Unassembled WGS sequence"/>
</dbReference>
<reference evidence="6" key="1">
    <citation type="journal article" date="2018" name="DNA Res.">
        <title>Multiple hybrid de novo genome assembly of finger millet, an orphan allotetraploid crop.</title>
        <authorList>
            <person name="Hatakeyama M."/>
            <person name="Aluri S."/>
            <person name="Balachadran M.T."/>
            <person name="Sivarajan S.R."/>
            <person name="Patrignani A."/>
            <person name="Gruter S."/>
            <person name="Poveda L."/>
            <person name="Shimizu-Inatsugi R."/>
            <person name="Baeten J."/>
            <person name="Francoijs K.J."/>
            <person name="Nataraja K.N."/>
            <person name="Reddy Y.A.N."/>
            <person name="Phadnis S."/>
            <person name="Ravikumar R.L."/>
            <person name="Schlapbach R."/>
            <person name="Sreeman S.M."/>
            <person name="Shimizu K.K."/>
        </authorList>
    </citation>
    <scope>NUCLEOTIDE SEQUENCE</scope>
</reference>
<dbReference type="Pfam" id="PF00201">
    <property type="entry name" value="UDPGT"/>
    <property type="match status" value="1"/>
</dbReference>
<evidence type="ECO:0000313" key="7">
    <source>
        <dbReference type="Proteomes" id="UP001054889"/>
    </source>
</evidence>
<evidence type="ECO:0000256" key="5">
    <source>
        <dbReference type="RuleBase" id="RU362057"/>
    </source>
</evidence>
<dbReference type="SUPFAM" id="SSF53756">
    <property type="entry name" value="UDP-Glycosyltransferase/glycogen phosphorylase"/>
    <property type="match status" value="1"/>
</dbReference>
<comment type="caution">
    <text evidence="6">The sequence shown here is derived from an EMBL/GenBank/DDBJ whole genome shotgun (WGS) entry which is preliminary data.</text>
</comment>
<organism evidence="6 7">
    <name type="scientific">Eleusine coracana subsp. coracana</name>
    <dbReference type="NCBI Taxonomy" id="191504"/>
    <lineage>
        <taxon>Eukaryota</taxon>
        <taxon>Viridiplantae</taxon>
        <taxon>Streptophyta</taxon>
        <taxon>Embryophyta</taxon>
        <taxon>Tracheophyta</taxon>
        <taxon>Spermatophyta</taxon>
        <taxon>Magnoliopsida</taxon>
        <taxon>Liliopsida</taxon>
        <taxon>Poales</taxon>
        <taxon>Poaceae</taxon>
        <taxon>PACMAD clade</taxon>
        <taxon>Chloridoideae</taxon>
        <taxon>Cynodonteae</taxon>
        <taxon>Eleusininae</taxon>
        <taxon>Eleusine</taxon>
    </lineage>
</organism>
<comment type="similarity">
    <text evidence="1 4">Belongs to the UDP-glycosyltransferase family.</text>
</comment>
<dbReference type="GO" id="GO:0035251">
    <property type="term" value="F:UDP-glucosyltransferase activity"/>
    <property type="evidence" value="ECO:0007669"/>
    <property type="project" value="TreeGrafter"/>
</dbReference>